<name>A0A9P4DVC0_BACOV</name>
<dbReference type="Pfam" id="PF00535">
    <property type="entry name" value="Glycos_transf_2"/>
    <property type="match status" value="1"/>
</dbReference>
<organism evidence="2 4">
    <name type="scientific">Bacteroides ovatus</name>
    <dbReference type="NCBI Taxonomy" id="28116"/>
    <lineage>
        <taxon>Bacteria</taxon>
        <taxon>Pseudomonadati</taxon>
        <taxon>Bacteroidota</taxon>
        <taxon>Bacteroidia</taxon>
        <taxon>Bacteroidales</taxon>
        <taxon>Bacteroidaceae</taxon>
        <taxon>Bacteroides</taxon>
    </lineage>
</organism>
<dbReference type="EMBL" id="VWLB01000021">
    <property type="protein sequence ID" value="KAA3928119.1"/>
    <property type="molecule type" value="Genomic_DNA"/>
</dbReference>
<dbReference type="SUPFAM" id="SSF53448">
    <property type="entry name" value="Nucleotide-diphospho-sugar transferases"/>
    <property type="match status" value="1"/>
</dbReference>
<comment type="caution">
    <text evidence="2">The sequence shown here is derived from an EMBL/GenBank/DDBJ whole genome shotgun (WGS) entry which is preliminary data.</text>
</comment>
<dbReference type="InterPro" id="IPR001173">
    <property type="entry name" value="Glyco_trans_2-like"/>
</dbReference>
<dbReference type="Proteomes" id="UP001219389">
    <property type="component" value="Unassembled WGS sequence"/>
</dbReference>
<dbReference type="Proteomes" id="UP000365824">
    <property type="component" value="Unassembled WGS sequence"/>
</dbReference>
<reference evidence="2 4" key="1">
    <citation type="journal article" date="2019" name="Nat. Med.">
        <title>A library of human gut bacterial isolates paired with longitudinal multiomics data enables mechanistic microbiome research.</title>
        <authorList>
            <person name="Poyet M."/>
            <person name="Groussin M."/>
            <person name="Gibbons S.M."/>
            <person name="Avila-Pacheco J."/>
            <person name="Jiang X."/>
            <person name="Kearney S.M."/>
            <person name="Perrotta A.R."/>
            <person name="Berdy B."/>
            <person name="Zhao S."/>
            <person name="Lieberman T.D."/>
            <person name="Swanson P.K."/>
            <person name="Smith M."/>
            <person name="Roesemann S."/>
            <person name="Alexander J.E."/>
            <person name="Rich S.A."/>
            <person name="Livny J."/>
            <person name="Vlamakis H."/>
            <person name="Clish C."/>
            <person name="Bullock K."/>
            <person name="Deik A."/>
            <person name="Scott J."/>
            <person name="Pierce K.A."/>
            <person name="Xavier R.J."/>
            <person name="Alm E.J."/>
        </authorList>
    </citation>
    <scope>NUCLEOTIDE SEQUENCE [LARGE SCALE GENOMIC DNA]</scope>
    <source>
        <strain evidence="2 4">BIOML-A160</strain>
    </source>
</reference>
<dbReference type="RefSeq" id="WP_138343528.1">
    <property type="nucleotide sequence ID" value="NZ_JADMTR010000046.1"/>
</dbReference>
<evidence type="ECO:0000313" key="3">
    <source>
        <dbReference type="EMBL" id="MDC2743542.1"/>
    </source>
</evidence>
<evidence type="ECO:0000313" key="2">
    <source>
        <dbReference type="EMBL" id="KAA3928119.1"/>
    </source>
</evidence>
<reference evidence="3" key="2">
    <citation type="submission" date="2022-10" db="EMBL/GenBank/DDBJ databases">
        <title>Human gut microbiome strain richness.</title>
        <authorList>
            <person name="Chen-Liaw A."/>
        </authorList>
    </citation>
    <scope>NUCLEOTIDE SEQUENCE</scope>
    <source>
        <strain evidence="3">BSD2780120875st1_E1_BSD2780120875_150330</strain>
    </source>
</reference>
<sequence length="316" mass="36775">MINRDYSVTIRTLGTAEDKYQRTLDSIATQSIQPKEVIIVLANGYECPKEQLGYERFVFVDKGMVNQRVACFDESSSEYTLALDDDVEFSSNFVASLFDTMEKCKADFVSPLVKEVNISGGGRYTLINKIKDWLLGVSIRKRLKDSFMVKVWRTGGFIVNSAVEDNKQYYSQSGHGTCVFGRTKALKELHFEEELWLQDAKYALPDDMVMFYKLYLRGNVIAMNREVEFVHLDAGSSLMDDNKKLNNIYASARNGLIFWHRFIYKCRDKKWLSILCIVRRIFFTSLFSLLKGVVKRDMRYFNTYVKGYRDGWKYIH</sequence>
<accession>A0A9P4DVC0</accession>
<dbReference type="InterPro" id="IPR029044">
    <property type="entry name" value="Nucleotide-diphossugar_trans"/>
</dbReference>
<dbReference type="Gene3D" id="3.90.550.10">
    <property type="entry name" value="Spore Coat Polysaccharide Biosynthesis Protein SpsA, Chain A"/>
    <property type="match status" value="1"/>
</dbReference>
<evidence type="ECO:0000259" key="1">
    <source>
        <dbReference type="Pfam" id="PF00535"/>
    </source>
</evidence>
<evidence type="ECO:0000313" key="4">
    <source>
        <dbReference type="Proteomes" id="UP000365824"/>
    </source>
</evidence>
<dbReference type="AlphaFoldDB" id="A0A9P4DVC0"/>
<feature type="domain" description="Glycosyltransferase 2-like" evidence="1">
    <location>
        <begin position="18"/>
        <end position="129"/>
    </location>
</feature>
<dbReference type="EMBL" id="JAQNZF010000019">
    <property type="protein sequence ID" value="MDC2743542.1"/>
    <property type="molecule type" value="Genomic_DNA"/>
</dbReference>
<gene>
    <name evidence="2" type="ORF">F3F25_13525</name>
    <name evidence="3" type="ORF">PO382_15065</name>
</gene>
<protein>
    <submittedName>
        <fullName evidence="2">Glycosyltransferase family 2 protein</fullName>
    </submittedName>
</protein>
<proteinExistence type="predicted"/>